<protein>
    <submittedName>
        <fullName evidence="3">Glycosyl transferase family 2</fullName>
    </submittedName>
</protein>
<dbReference type="InterPro" id="IPR029044">
    <property type="entry name" value="Nucleotide-diphossugar_trans"/>
</dbReference>
<evidence type="ECO:0000256" key="1">
    <source>
        <dbReference type="SAM" id="Phobius"/>
    </source>
</evidence>
<dbReference type="Gene3D" id="3.90.550.10">
    <property type="entry name" value="Spore Coat Polysaccharide Biosynthesis Protein SpsA, Chain A"/>
    <property type="match status" value="1"/>
</dbReference>
<dbReference type="EMBL" id="AKFP01000111">
    <property type="protein sequence ID" value="EJN53834.1"/>
    <property type="molecule type" value="Genomic_DNA"/>
</dbReference>
<evidence type="ECO:0000313" key="3">
    <source>
        <dbReference type="EMBL" id="EJN53834.1"/>
    </source>
</evidence>
<dbReference type="Proteomes" id="UP000007271">
    <property type="component" value="Unassembled WGS sequence"/>
</dbReference>
<dbReference type="PANTHER" id="PTHR22916">
    <property type="entry name" value="GLYCOSYLTRANSFERASE"/>
    <property type="match status" value="1"/>
</dbReference>
<dbReference type="InterPro" id="IPR001173">
    <property type="entry name" value="Glyco_trans_2-like"/>
</dbReference>
<gene>
    <name evidence="3" type="ORF">A11Y_113698</name>
</gene>
<evidence type="ECO:0000259" key="2">
    <source>
        <dbReference type="Pfam" id="PF00535"/>
    </source>
</evidence>
<dbReference type="Pfam" id="PF00535">
    <property type="entry name" value="Glycos_transf_2"/>
    <property type="match status" value="1"/>
</dbReference>
<dbReference type="RefSeq" id="WP_003680405.1">
    <property type="nucleotide sequence ID" value="NZ_AKFP01000111.1"/>
</dbReference>
<reference evidence="3 4" key="1">
    <citation type="submission" date="2012-05" db="EMBL/GenBank/DDBJ databases">
        <title>Complete Genome Sequence of Lactobacillus coryniformis CECT5711.</title>
        <authorList>
            <person name="Rodriguez J.M."/>
        </authorList>
    </citation>
    <scope>NUCLEOTIDE SEQUENCE [LARGE SCALE GENOMIC DNA]</scope>
    <source>
        <strain evidence="4">CECT5711</strain>
    </source>
</reference>
<keyword evidence="1" id="KW-0472">Membrane</keyword>
<accession>J3J9B6</accession>
<dbReference type="SUPFAM" id="SSF53448">
    <property type="entry name" value="Nucleotide-diphospho-sugar transferases"/>
    <property type="match status" value="1"/>
</dbReference>
<comment type="caution">
    <text evidence="3">The sequence shown here is derived from an EMBL/GenBank/DDBJ whole genome shotgun (WGS) entry which is preliminary data.</text>
</comment>
<organism evidence="3 4">
    <name type="scientific">Loigolactobacillus coryniformis subsp. coryniformis CECT 5711</name>
    <dbReference type="NCBI Taxonomy" id="1185325"/>
    <lineage>
        <taxon>Bacteria</taxon>
        <taxon>Bacillati</taxon>
        <taxon>Bacillota</taxon>
        <taxon>Bacilli</taxon>
        <taxon>Lactobacillales</taxon>
        <taxon>Lactobacillaceae</taxon>
        <taxon>Loigolactobacillus</taxon>
    </lineage>
</organism>
<dbReference type="PATRIC" id="fig|1185325.3.peg.2581"/>
<keyword evidence="1" id="KW-0812">Transmembrane</keyword>
<proteinExistence type="predicted"/>
<keyword evidence="1" id="KW-1133">Transmembrane helix</keyword>
<feature type="domain" description="Glycosyltransferase 2-like" evidence="2">
    <location>
        <begin position="11"/>
        <end position="168"/>
    </location>
</feature>
<dbReference type="CDD" id="cd00761">
    <property type="entry name" value="Glyco_tranf_GTA_type"/>
    <property type="match status" value="1"/>
</dbReference>
<feature type="transmembrane region" description="Helical" evidence="1">
    <location>
        <begin position="311"/>
        <end position="332"/>
    </location>
</feature>
<dbReference type="STRING" id="1185325.A11Y_113698"/>
<evidence type="ECO:0000313" key="4">
    <source>
        <dbReference type="Proteomes" id="UP000007271"/>
    </source>
</evidence>
<dbReference type="AlphaFoldDB" id="J3J9B6"/>
<keyword evidence="3" id="KW-0808">Transferase</keyword>
<dbReference type="PANTHER" id="PTHR22916:SF3">
    <property type="entry name" value="UDP-GLCNAC:BETAGAL BETA-1,3-N-ACETYLGLUCOSAMINYLTRANSFERASE-LIKE PROTEIN 1"/>
    <property type="match status" value="1"/>
</dbReference>
<sequence>MIQKNSKYRISFIIPTYNSGKLLIRSVKSILAIGLSSFEIIVIDDGSTDNSVLLLKEMLKREDRLNFVRILKGEHNGAGAARNLGIRSSCGDYIMFVDADDCLVNLNYLRGWIKESKNSDLVVFSHNFYDEFINPKSSTLIKSNLGLLKENIYDSGPVSKLFRREFLNDYQIKFPIDIVIGEDLLFNLKVLQFAKKINFINKGIYKVIDNHASITHSTDEKLIVTDTLRLLVTVNKELLNFANSKELIIAFSLKTYFMLLIKLVKLDIPVSSLSKILFDIRCRILQEPEFNGKRFFRIKILKETYSIIQKLVLLITWYCTNSVLLALLSLVLRKFLLRRKERKEYII</sequence>
<dbReference type="GO" id="GO:0016758">
    <property type="term" value="F:hexosyltransferase activity"/>
    <property type="evidence" value="ECO:0007669"/>
    <property type="project" value="UniProtKB-ARBA"/>
</dbReference>
<name>J3J9B6_9LACO</name>